<dbReference type="GO" id="GO:0005615">
    <property type="term" value="C:extracellular space"/>
    <property type="evidence" value="ECO:0007669"/>
    <property type="project" value="TreeGrafter"/>
</dbReference>
<keyword evidence="9 14" id="KW-0862">Zinc</keyword>
<dbReference type="Proteomes" id="UP000335636">
    <property type="component" value="Unassembled WGS sequence"/>
</dbReference>
<evidence type="ECO:0000259" key="17">
    <source>
        <dbReference type="SMART" id="SM00235"/>
    </source>
</evidence>
<feature type="binding site" evidence="14">
    <location>
        <position position="189"/>
    </location>
    <ligand>
        <name>Ca(2+)</name>
        <dbReference type="ChEBI" id="CHEBI:29108"/>
        <label>2</label>
    </ligand>
</feature>
<dbReference type="PANTHER" id="PTHR10201:SF143">
    <property type="entry name" value="MATRILYSIN"/>
    <property type="match status" value="1"/>
</dbReference>
<comment type="cofactor">
    <cofactor evidence="14">
        <name>Ca(2+)</name>
        <dbReference type="ChEBI" id="CHEBI:29108"/>
    </cofactor>
    <text evidence="14">Can bind about 5 Ca(2+) ions per subunit.</text>
</comment>
<dbReference type="PRINTS" id="PR00138">
    <property type="entry name" value="MATRIXIN"/>
</dbReference>
<dbReference type="GO" id="GO:0030198">
    <property type="term" value="P:extracellular matrix organization"/>
    <property type="evidence" value="ECO:0007669"/>
    <property type="project" value="TreeGrafter"/>
</dbReference>
<feature type="short sequence motif" description="Cysteine switch" evidence="15">
    <location>
        <begin position="85"/>
        <end position="92"/>
    </location>
</feature>
<accession>A0A5E4C4F7</accession>
<keyword evidence="10 14" id="KW-0106">Calcium</keyword>
<dbReference type="GO" id="GO:0008270">
    <property type="term" value="F:zinc ion binding"/>
    <property type="evidence" value="ECO:0007669"/>
    <property type="project" value="InterPro"/>
</dbReference>
<dbReference type="InterPro" id="IPR006026">
    <property type="entry name" value="Peptidase_Metallo"/>
</dbReference>
<dbReference type="CDD" id="cd04278">
    <property type="entry name" value="ZnMc_MMP"/>
    <property type="match status" value="1"/>
</dbReference>
<comment type="caution">
    <text evidence="18">The sequence shown here is derived from an EMBL/GenBank/DDBJ whole genome shotgun (WGS) entry which is preliminary data.</text>
</comment>
<feature type="binding site" evidence="14">
    <location>
        <position position="178"/>
    </location>
    <ligand>
        <name>Zn(2+)</name>
        <dbReference type="ChEBI" id="CHEBI:29105"/>
        <label>1</label>
    </ligand>
</feature>
<feature type="signal peptide" evidence="16">
    <location>
        <begin position="1"/>
        <end position="17"/>
    </location>
</feature>
<evidence type="ECO:0000256" key="1">
    <source>
        <dbReference type="ARBA" id="ARBA00004498"/>
    </source>
</evidence>
<feature type="chain" id="PRO_5022861106" description="Peptidase metallopeptidase domain-containing protein" evidence="16">
    <location>
        <begin position="18"/>
        <end position="294"/>
    </location>
</feature>
<evidence type="ECO:0000256" key="9">
    <source>
        <dbReference type="ARBA" id="ARBA00022833"/>
    </source>
</evidence>
<comment type="subcellular location">
    <subcellularLocation>
        <location evidence="1">Secreted</location>
        <location evidence="1">Extracellular space</location>
        <location evidence="1">Extracellular matrix</location>
    </subcellularLocation>
</comment>
<keyword evidence="7 16" id="KW-0732">Signal</keyword>
<feature type="binding site" evidence="14">
    <location>
        <position position="232"/>
    </location>
    <ligand>
        <name>Zn(2+)</name>
        <dbReference type="ChEBI" id="CHEBI:29105"/>
        <label>2</label>
        <note>catalytic</note>
    </ligand>
</feature>
<feature type="binding site" evidence="14">
    <location>
        <position position="163"/>
    </location>
    <ligand>
        <name>Zn(2+)</name>
        <dbReference type="ChEBI" id="CHEBI:29105"/>
        <label>1</label>
    </ligand>
</feature>
<feature type="active site" evidence="13">
    <location>
        <position position="215"/>
    </location>
</feature>
<dbReference type="GO" id="GO:0031012">
    <property type="term" value="C:extracellular matrix"/>
    <property type="evidence" value="ECO:0007669"/>
    <property type="project" value="InterPro"/>
</dbReference>
<reference evidence="18" key="1">
    <citation type="submission" date="2019-04" db="EMBL/GenBank/DDBJ databases">
        <authorList>
            <person name="Alioto T."/>
            <person name="Alioto T."/>
        </authorList>
    </citation>
    <scope>NUCLEOTIDE SEQUENCE [LARGE SCALE GENOMIC DNA]</scope>
</reference>
<dbReference type="InterPro" id="IPR024079">
    <property type="entry name" value="MetalloPept_cat_dom_sf"/>
</dbReference>
<evidence type="ECO:0000256" key="6">
    <source>
        <dbReference type="ARBA" id="ARBA00022723"/>
    </source>
</evidence>
<evidence type="ECO:0000256" key="14">
    <source>
        <dbReference type="PIRSR" id="PIRSR621190-2"/>
    </source>
</evidence>
<organism evidence="18 19">
    <name type="scientific">Marmota monax</name>
    <name type="common">Woodchuck</name>
    <dbReference type="NCBI Taxonomy" id="9995"/>
    <lineage>
        <taxon>Eukaryota</taxon>
        <taxon>Metazoa</taxon>
        <taxon>Chordata</taxon>
        <taxon>Craniata</taxon>
        <taxon>Vertebrata</taxon>
        <taxon>Euteleostomi</taxon>
        <taxon>Mammalia</taxon>
        <taxon>Eutheria</taxon>
        <taxon>Euarchontoglires</taxon>
        <taxon>Glires</taxon>
        <taxon>Rodentia</taxon>
        <taxon>Sciuromorpha</taxon>
        <taxon>Sciuridae</taxon>
        <taxon>Xerinae</taxon>
        <taxon>Marmotini</taxon>
        <taxon>Marmota</taxon>
    </lineage>
</organism>
<evidence type="ECO:0000256" key="16">
    <source>
        <dbReference type="SAM" id="SignalP"/>
    </source>
</evidence>
<feature type="binding site" evidence="14">
    <location>
        <position position="165"/>
    </location>
    <ligand>
        <name>Zn(2+)</name>
        <dbReference type="ChEBI" id="CHEBI:29105"/>
        <label>1</label>
    </ligand>
</feature>
<feature type="binding site" evidence="14">
    <location>
        <position position="119"/>
    </location>
    <ligand>
        <name>Ca(2+)</name>
        <dbReference type="ChEBI" id="CHEBI:29108"/>
        <label>1</label>
    </ligand>
</feature>
<proteinExistence type="inferred from homology"/>
<dbReference type="Pfam" id="PF01471">
    <property type="entry name" value="PG_binding_1"/>
    <property type="match status" value="1"/>
</dbReference>
<feature type="binding site" evidence="14">
    <location>
        <position position="218"/>
    </location>
    <ligand>
        <name>Zn(2+)</name>
        <dbReference type="ChEBI" id="CHEBI:29105"/>
        <label>2</label>
        <note>catalytic</note>
    </ligand>
</feature>
<dbReference type="InterPro" id="IPR002477">
    <property type="entry name" value="Peptidoglycan-bd-like"/>
</dbReference>
<evidence type="ECO:0000256" key="5">
    <source>
        <dbReference type="ARBA" id="ARBA00022670"/>
    </source>
</evidence>
<dbReference type="PANTHER" id="PTHR10201">
    <property type="entry name" value="MATRIX METALLOPROTEINASE"/>
    <property type="match status" value="1"/>
</dbReference>
<feature type="binding site" evidence="14">
    <location>
        <position position="193"/>
    </location>
    <ligand>
        <name>Ca(2+)</name>
        <dbReference type="ChEBI" id="CHEBI:29108"/>
        <label>3</label>
    </ligand>
</feature>
<evidence type="ECO:0000256" key="7">
    <source>
        <dbReference type="ARBA" id="ARBA00022729"/>
    </source>
</evidence>
<evidence type="ECO:0000313" key="18">
    <source>
        <dbReference type="EMBL" id="VTJ76783.1"/>
    </source>
</evidence>
<keyword evidence="12" id="KW-0865">Zymogen</keyword>
<feature type="binding site" evidence="14">
    <location>
        <position position="187"/>
    </location>
    <ligand>
        <name>Ca(2+)</name>
        <dbReference type="ChEBI" id="CHEBI:29108"/>
        <label>2</label>
    </ligand>
</feature>
<feature type="binding site" evidence="14">
    <location>
        <position position="196"/>
    </location>
    <ligand>
        <name>Ca(2+)</name>
        <dbReference type="ChEBI" id="CHEBI:29108"/>
        <label>3</label>
    </ligand>
</feature>
<dbReference type="InterPro" id="IPR036365">
    <property type="entry name" value="PGBD-like_sf"/>
</dbReference>
<dbReference type="InterPro" id="IPR021158">
    <property type="entry name" value="Pept_M10A_Zn_BS"/>
</dbReference>
<evidence type="ECO:0000256" key="4">
    <source>
        <dbReference type="ARBA" id="ARBA00022530"/>
    </source>
</evidence>
<feature type="binding site" evidence="14">
    <location>
        <position position="214"/>
    </location>
    <ligand>
        <name>Zn(2+)</name>
        <dbReference type="ChEBI" id="CHEBI:29105"/>
        <label>2</label>
        <note>catalytic</note>
    </ligand>
</feature>
<evidence type="ECO:0000256" key="10">
    <source>
        <dbReference type="ARBA" id="ARBA00022837"/>
    </source>
</evidence>
<keyword evidence="5" id="KW-0645">Protease</keyword>
<evidence type="ECO:0000256" key="15">
    <source>
        <dbReference type="PIRSR" id="PIRSR621190-5"/>
    </source>
</evidence>
<feature type="binding site" evidence="14">
    <location>
        <position position="153"/>
    </location>
    <ligand>
        <name>Ca(2+)</name>
        <dbReference type="ChEBI" id="CHEBI:29108"/>
        <label>2</label>
    </ligand>
</feature>
<comment type="similarity">
    <text evidence="2">Belongs to the peptidase M10A family.</text>
</comment>
<feature type="binding site" evidence="14">
    <location>
        <position position="171"/>
    </location>
    <ligand>
        <name>Ca(2+)</name>
        <dbReference type="ChEBI" id="CHEBI:29108"/>
        <label>3</label>
    </ligand>
</feature>
<evidence type="ECO:0000256" key="3">
    <source>
        <dbReference type="ARBA" id="ARBA00022525"/>
    </source>
</evidence>
<evidence type="ECO:0000256" key="8">
    <source>
        <dbReference type="ARBA" id="ARBA00022801"/>
    </source>
</evidence>
<feature type="binding site" description="in inhibited form" evidence="14">
    <location>
        <position position="87"/>
    </location>
    <ligand>
        <name>Zn(2+)</name>
        <dbReference type="ChEBI" id="CHEBI:29105"/>
        <label>2</label>
        <note>catalytic</note>
    </ligand>
</feature>
<feature type="binding site" evidence="14">
    <location>
        <position position="224"/>
    </location>
    <ligand>
        <name>Zn(2+)</name>
        <dbReference type="ChEBI" id="CHEBI:29105"/>
        <label>2</label>
        <note>catalytic</note>
    </ligand>
</feature>
<evidence type="ECO:0000256" key="12">
    <source>
        <dbReference type="ARBA" id="ARBA00023145"/>
    </source>
</evidence>
<keyword evidence="6 14" id="KW-0479">Metal-binding</keyword>
<evidence type="ECO:0000256" key="11">
    <source>
        <dbReference type="ARBA" id="ARBA00023049"/>
    </source>
</evidence>
<dbReference type="SMART" id="SM00235">
    <property type="entry name" value="ZnMc"/>
    <property type="match status" value="1"/>
</dbReference>
<dbReference type="AlphaFoldDB" id="A0A5E4C4F7"/>
<dbReference type="InterPro" id="IPR001818">
    <property type="entry name" value="Pept_M10_metallopeptidase"/>
</dbReference>
<dbReference type="SUPFAM" id="SSF47090">
    <property type="entry name" value="PGBD-like"/>
    <property type="match status" value="1"/>
</dbReference>
<keyword evidence="3" id="KW-0964">Secreted</keyword>
<name>A0A5E4C4F7_MARMO</name>
<dbReference type="FunFam" id="3.40.390.10:FF:000007">
    <property type="entry name" value="Collagenase 3"/>
    <property type="match status" value="1"/>
</dbReference>
<dbReference type="GO" id="GO:0030574">
    <property type="term" value="P:collagen catabolic process"/>
    <property type="evidence" value="ECO:0007669"/>
    <property type="project" value="TreeGrafter"/>
</dbReference>
<feature type="binding site" evidence="14">
    <location>
        <position position="191"/>
    </location>
    <ligand>
        <name>Zn(2+)</name>
        <dbReference type="ChEBI" id="CHEBI:29105"/>
        <label>1</label>
    </ligand>
</feature>
<sequence length="294" mass="32932">MQLALLWAVCLLSGHLALPLPPEAGGMSELQWEQAQHYLKRFYLHDSKEKDANSLEFKLKEMQKFFGLPVTGRLNAHIVEIMQKPRCGVPDVAEYSLFPKRQKWTSRIVTYRILSYTSDLKPAVVDQIVAKALSMWSRHIPLRFKRVRMGTADIMIGFARGAHGDFLPFDGPGNTLAHAFAPGPGLGGDAHFDEDELWTDGSGLGINFLYAATHELGHSLGLGHSSDPRAVMYPTYRTEDSQSFRLAQDDIEGIQKLYEVISEGDRSFRGNIHSFTGFCISIPQPQLTLSLHFT</sequence>
<feature type="domain" description="Peptidase metallopeptidase" evidence="17">
    <location>
        <begin position="100"/>
        <end position="260"/>
    </location>
</feature>
<evidence type="ECO:0000256" key="2">
    <source>
        <dbReference type="ARBA" id="ARBA00010370"/>
    </source>
</evidence>
<comment type="cofactor">
    <cofactor evidence="14">
        <name>Zn(2+)</name>
        <dbReference type="ChEBI" id="CHEBI:29105"/>
    </cofactor>
    <text evidence="14">Binds 2 Zn(2+) ions per subunit.</text>
</comment>
<dbReference type="EMBL" id="CABDUW010000919">
    <property type="protein sequence ID" value="VTJ76783.1"/>
    <property type="molecule type" value="Genomic_DNA"/>
</dbReference>
<dbReference type="InterPro" id="IPR033739">
    <property type="entry name" value="M10A_MMP"/>
</dbReference>
<keyword evidence="19" id="KW-1185">Reference proteome</keyword>
<dbReference type="GO" id="GO:0006508">
    <property type="term" value="P:proteolysis"/>
    <property type="evidence" value="ECO:0007669"/>
    <property type="project" value="UniProtKB-KW"/>
</dbReference>
<feature type="binding site" evidence="14">
    <location>
        <position position="196"/>
    </location>
    <ligand>
        <name>Ca(2+)</name>
        <dbReference type="ChEBI" id="CHEBI:29108"/>
        <label>1</label>
    </ligand>
</feature>
<dbReference type="SUPFAM" id="SSF55486">
    <property type="entry name" value="Metalloproteases ('zincins'), catalytic domain"/>
    <property type="match status" value="1"/>
</dbReference>
<evidence type="ECO:0000313" key="19">
    <source>
        <dbReference type="Proteomes" id="UP000335636"/>
    </source>
</evidence>
<evidence type="ECO:0000256" key="13">
    <source>
        <dbReference type="PIRSR" id="PIRSR621190-1"/>
    </source>
</evidence>
<dbReference type="GO" id="GO:0004222">
    <property type="term" value="F:metalloendopeptidase activity"/>
    <property type="evidence" value="ECO:0007669"/>
    <property type="project" value="InterPro"/>
</dbReference>
<dbReference type="Gene3D" id="3.40.390.10">
    <property type="entry name" value="Collagenase (Catalytic Domain)"/>
    <property type="match status" value="1"/>
</dbReference>
<keyword evidence="8" id="KW-0378">Hydrolase</keyword>
<keyword evidence="11" id="KW-0482">Metalloprotease</keyword>
<dbReference type="Pfam" id="PF00413">
    <property type="entry name" value="Peptidase_M10"/>
    <property type="match status" value="1"/>
</dbReference>
<feature type="binding site" evidence="14">
    <location>
        <position position="170"/>
    </location>
    <ligand>
        <name>Ca(2+)</name>
        <dbReference type="ChEBI" id="CHEBI:29108"/>
        <label>3</label>
    </ligand>
</feature>
<dbReference type="PROSITE" id="PS00546">
    <property type="entry name" value="CYSTEINE_SWITCH"/>
    <property type="match status" value="1"/>
</dbReference>
<gene>
    <name evidence="18" type="ORF">MONAX_5E032744</name>
</gene>
<keyword evidence="4" id="KW-0272">Extracellular matrix</keyword>
<protein>
    <recommendedName>
        <fullName evidence="17">Peptidase metallopeptidase domain-containing protein</fullName>
    </recommendedName>
</protein>
<dbReference type="InterPro" id="IPR021190">
    <property type="entry name" value="Pept_M10A"/>
</dbReference>